<dbReference type="HOGENOM" id="CLU_140136_0_0_2"/>
<dbReference type="STRING" id="583356.Igag_0107"/>
<dbReference type="BioCyc" id="IAGG583356:GHAH-116-MONOMER"/>
<dbReference type="InterPro" id="IPR018665">
    <property type="entry name" value="DUF2122_RecB-nuclease-rel"/>
</dbReference>
<evidence type="ECO:0008006" key="3">
    <source>
        <dbReference type="Google" id="ProtNLM"/>
    </source>
</evidence>
<dbReference type="AlphaFoldDB" id="E0SPT7"/>
<dbReference type="Proteomes" id="UP000001304">
    <property type="component" value="Chromosome"/>
</dbReference>
<accession>E0SPT7</accession>
<proteinExistence type="predicted"/>
<organism evidence="1 2">
    <name type="scientific">Ignisphaera aggregans (strain DSM 17230 / JCM 13409 / AQ1.S1)</name>
    <dbReference type="NCBI Taxonomy" id="583356"/>
    <lineage>
        <taxon>Archaea</taxon>
        <taxon>Thermoproteota</taxon>
        <taxon>Thermoprotei</taxon>
        <taxon>Desulfurococcales</taxon>
        <taxon>Desulfurococcaceae</taxon>
        <taxon>Ignisphaera</taxon>
    </lineage>
</organism>
<protein>
    <recommendedName>
        <fullName evidence="3">Exonuclease</fullName>
    </recommendedName>
</protein>
<gene>
    <name evidence="1" type="ordered locus">Igag_0107</name>
</gene>
<sequence length="159" mass="17660">MMYMEYHIYLTVYAPSSPQRLIDIARLAFYSNIISGLIIVKPIGMAAQSGIPEVSKVAYKLDKKLIILPSIKDLRETLIINDIIFIVDSSHNVPDLEELQIDFNNVIAIVIQGGEATFTKEDLALGRCAKISEFLPGLSSAVAEATAAILKIYRKVKYK</sequence>
<evidence type="ECO:0000313" key="1">
    <source>
        <dbReference type="EMBL" id="ADM26959.1"/>
    </source>
</evidence>
<dbReference type="KEGG" id="iag:Igag_0107"/>
<dbReference type="EMBL" id="CP002098">
    <property type="protein sequence ID" value="ADM26959.1"/>
    <property type="molecule type" value="Genomic_DNA"/>
</dbReference>
<name>E0SPT7_IGNAA</name>
<evidence type="ECO:0000313" key="2">
    <source>
        <dbReference type="Proteomes" id="UP000001304"/>
    </source>
</evidence>
<dbReference type="Pfam" id="PF09895">
    <property type="entry name" value="DUF2122"/>
    <property type="match status" value="1"/>
</dbReference>
<reference evidence="1 2" key="1">
    <citation type="journal article" date="2010" name="Stand. Genomic Sci.">
        <title>Complete genome sequence of Ignisphaera aggregans type strain (AQ1.S1).</title>
        <authorList>
            <person name="Goker M."/>
            <person name="Held B."/>
            <person name="Lapidus A."/>
            <person name="Nolan M."/>
            <person name="Spring S."/>
            <person name="Yasawong M."/>
            <person name="Lucas S."/>
            <person name="Glavina Del Rio T."/>
            <person name="Tice H."/>
            <person name="Cheng J.F."/>
            <person name="Goodwin L."/>
            <person name="Tapia R."/>
            <person name="Pitluck S."/>
            <person name="Liolios K."/>
            <person name="Ivanova N."/>
            <person name="Mavromatis K."/>
            <person name="Mikhailova N."/>
            <person name="Pati A."/>
            <person name="Chen A."/>
            <person name="Palaniappan K."/>
            <person name="Brambilla E."/>
            <person name="Land M."/>
            <person name="Hauser L."/>
            <person name="Chang Y.J."/>
            <person name="Jeffries C.D."/>
            <person name="Brettin T."/>
            <person name="Detter J.C."/>
            <person name="Han C."/>
            <person name="Rohde M."/>
            <person name="Sikorski J."/>
            <person name="Woyke T."/>
            <person name="Bristow J."/>
            <person name="Eisen J.A."/>
            <person name="Markowitz V."/>
            <person name="Hugenholtz P."/>
            <person name="Kyrpides N.C."/>
            <person name="Klenk H.P."/>
        </authorList>
    </citation>
    <scope>NUCLEOTIDE SEQUENCE [LARGE SCALE GENOMIC DNA]</scope>
    <source>
        <strain evidence="2">DSM 17230 / JCM 13409 / AQ1.S1</strain>
    </source>
</reference>
<keyword evidence="2" id="KW-1185">Reference proteome</keyword>